<accession>A0A182SH19</accession>
<dbReference type="Proteomes" id="UP000075901">
    <property type="component" value="Unassembled WGS sequence"/>
</dbReference>
<evidence type="ECO:0008006" key="3">
    <source>
        <dbReference type="Google" id="ProtNLM"/>
    </source>
</evidence>
<dbReference type="EnsemblMetazoa" id="AMAM006618-RA">
    <property type="protein sequence ID" value="AMAM006618-PA"/>
    <property type="gene ID" value="AMAM006618"/>
</dbReference>
<name>A0A182SH19_9DIPT</name>
<protein>
    <recommendedName>
        <fullName evidence="3">ZAD domain-containing protein</fullName>
    </recommendedName>
</protein>
<evidence type="ECO:0000313" key="1">
    <source>
        <dbReference type="EnsemblMetazoa" id="AMAM006618-PA"/>
    </source>
</evidence>
<dbReference type="VEuPathDB" id="VectorBase:AMAM006618"/>
<evidence type="ECO:0000313" key="2">
    <source>
        <dbReference type="Proteomes" id="UP000075901"/>
    </source>
</evidence>
<sequence>MGAFRLEHFPQVCPICLQHQPYSSLISLNALNPGDGASLLDVVEEYMFPLLPELEQHTPRGVCGPCYVELNAFFAYRIRLKLVGKFVFCLAQLHNGQKNHLEE</sequence>
<dbReference type="AlphaFoldDB" id="A0A182SH19"/>
<reference evidence="2" key="1">
    <citation type="submission" date="2013-09" db="EMBL/GenBank/DDBJ databases">
        <title>The Genome Sequence of Anopheles maculatus species B.</title>
        <authorList>
            <consortium name="The Broad Institute Genomics Platform"/>
            <person name="Neafsey D.E."/>
            <person name="Besansky N."/>
            <person name="Howell P."/>
            <person name="Walton C."/>
            <person name="Young S.K."/>
            <person name="Zeng Q."/>
            <person name="Gargeya S."/>
            <person name="Fitzgerald M."/>
            <person name="Haas B."/>
            <person name="Abouelleil A."/>
            <person name="Allen A.W."/>
            <person name="Alvarado L."/>
            <person name="Arachchi H.M."/>
            <person name="Berlin A.M."/>
            <person name="Chapman S.B."/>
            <person name="Gainer-Dewar J."/>
            <person name="Goldberg J."/>
            <person name="Griggs A."/>
            <person name="Gujja S."/>
            <person name="Hansen M."/>
            <person name="Howarth C."/>
            <person name="Imamovic A."/>
            <person name="Ireland A."/>
            <person name="Larimer J."/>
            <person name="McCowan C."/>
            <person name="Murphy C."/>
            <person name="Pearson M."/>
            <person name="Poon T.W."/>
            <person name="Priest M."/>
            <person name="Roberts A."/>
            <person name="Saif S."/>
            <person name="Shea T."/>
            <person name="Sisk P."/>
            <person name="Sykes S."/>
            <person name="Wortman J."/>
            <person name="Nusbaum C."/>
            <person name="Birren B."/>
        </authorList>
    </citation>
    <scope>NUCLEOTIDE SEQUENCE [LARGE SCALE GENOMIC DNA]</scope>
    <source>
        <strain evidence="2">maculatus3</strain>
    </source>
</reference>
<organism evidence="1 2">
    <name type="scientific">Anopheles maculatus</name>
    <dbReference type="NCBI Taxonomy" id="74869"/>
    <lineage>
        <taxon>Eukaryota</taxon>
        <taxon>Metazoa</taxon>
        <taxon>Ecdysozoa</taxon>
        <taxon>Arthropoda</taxon>
        <taxon>Hexapoda</taxon>
        <taxon>Insecta</taxon>
        <taxon>Pterygota</taxon>
        <taxon>Neoptera</taxon>
        <taxon>Endopterygota</taxon>
        <taxon>Diptera</taxon>
        <taxon>Nematocera</taxon>
        <taxon>Culicoidea</taxon>
        <taxon>Culicidae</taxon>
        <taxon>Anophelinae</taxon>
        <taxon>Anopheles</taxon>
        <taxon>Anopheles maculatus group</taxon>
    </lineage>
</organism>
<proteinExistence type="predicted"/>
<reference evidence="1" key="2">
    <citation type="submission" date="2020-05" db="UniProtKB">
        <authorList>
            <consortium name="EnsemblMetazoa"/>
        </authorList>
    </citation>
    <scope>IDENTIFICATION</scope>
    <source>
        <strain evidence="1">maculatus3</strain>
    </source>
</reference>
<keyword evidence="2" id="KW-1185">Reference proteome</keyword>